<name>A0A0T9U0E9_YERAE</name>
<organism evidence="1 2">
    <name type="scientific">Yersinia aleksiciae</name>
    <dbReference type="NCBI Taxonomy" id="263819"/>
    <lineage>
        <taxon>Bacteria</taxon>
        <taxon>Pseudomonadati</taxon>
        <taxon>Pseudomonadota</taxon>
        <taxon>Gammaproteobacteria</taxon>
        <taxon>Enterobacterales</taxon>
        <taxon>Yersiniaceae</taxon>
        <taxon>Yersinia</taxon>
    </lineage>
</organism>
<protein>
    <submittedName>
        <fullName evidence="1">Uncharacterized protein</fullName>
    </submittedName>
</protein>
<dbReference type="AlphaFoldDB" id="A0A0T9U0E9"/>
<reference evidence="2" key="1">
    <citation type="submission" date="2015-03" db="EMBL/GenBank/DDBJ databases">
        <authorList>
            <consortium name="Pathogen Informatics"/>
        </authorList>
    </citation>
    <scope>NUCLEOTIDE SEQUENCE [LARGE SCALE GENOMIC DNA]</scope>
    <source>
        <strain evidence="2">IP27925</strain>
    </source>
</reference>
<dbReference type="Proteomes" id="UP000040088">
    <property type="component" value="Unassembled WGS sequence"/>
</dbReference>
<evidence type="ECO:0000313" key="2">
    <source>
        <dbReference type="Proteomes" id="UP000040088"/>
    </source>
</evidence>
<proteinExistence type="predicted"/>
<dbReference type="EMBL" id="CQEM01000008">
    <property type="protein sequence ID" value="CNL12052.1"/>
    <property type="molecule type" value="Genomic_DNA"/>
</dbReference>
<accession>A0A0T9U0E9</accession>
<sequence length="78" mass="8306">MGRHGASRRSAHRCSRPASHQAISEVCQQAHNSAVNRRVMPGVALLGGSFLLAPAISEQYRVVHRESAAATFVGIEVG</sequence>
<evidence type="ECO:0000313" key="1">
    <source>
        <dbReference type="EMBL" id="CNL12052.1"/>
    </source>
</evidence>
<gene>
    <name evidence="1" type="ORF">ERS008460_01926</name>
</gene>